<evidence type="ECO:0000259" key="3">
    <source>
        <dbReference type="Pfam" id="PF12849"/>
    </source>
</evidence>
<dbReference type="SUPFAM" id="SSF53850">
    <property type="entry name" value="Periplasmic binding protein-like II"/>
    <property type="match status" value="1"/>
</dbReference>
<dbReference type="AlphaFoldDB" id="A0A1C3RIW2"/>
<feature type="domain" description="PBP" evidence="3">
    <location>
        <begin position="28"/>
        <end position="305"/>
    </location>
</feature>
<dbReference type="InterPro" id="IPR024370">
    <property type="entry name" value="PBP_domain"/>
</dbReference>
<dbReference type="InterPro" id="IPR050811">
    <property type="entry name" value="Phosphate_ABC_transporter"/>
</dbReference>
<feature type="signal peptide" evidence="2">
    <location>
        <begin position="1"/>
        <end position="23"/>
    </location>
</feature>
<dbReference type="Pfam" id="PF12849">
    <property type="entry name" value="PBP_like_2"/>
    <property type="match status" value="1"/>
</dbReference>
<organism evidence="4 5">
    <name type="scientific">Candidatus Terasakiella magnetica</name>
    <dbReference type="NCBI Taxonomy" id="1867952"/>
    <lineage>
        <taxon>Bacteria</taxon>
        <taxon>Pseudomonadati</taxon>
        <taxon>Pseudomonadota</taxon>
        <taxon>Alphaproteobacteria</taxon>
        <taxon>Rhodospirillales</taxon>
        <taxon>Terasakiellaceae</taxon>
        <taxon>Terasakiella</taxon>
    </lineage>
</organism>
<sequence length="342" mass="37568">MMRSLFLIAATVLSFQTGGLALANSEFRDSIRIVGSSTVFPFSAFVAEKFHRKTGQASPVVESTGSGGGIKMFCSGIGVNSPDIVTASRRMKVTEIHKCQDNKVKDISEVMIGWDGIMMAMARGSLGFNLTREQLWKALAKRLPIDGQWVLNPHTKWSHIDSSLPDKTIQVFGPPPTSGTRDVFVEEVMIKGCQSAAHQDLKDTSKQMHLCGEMREDGIYVEAGEDDDLIVRRLKNNPNALGVLGYNALERRNGLIESLSVEGVKPDFDSILDGSYPLSRPLFLYVKNEHINALPQISDYVDEFMSMGAVGNEGYLVEKGLIPIQDEQGNALKSRALKLSVD</sequence>
<feature type="chain" id="PRO_5008680806" evidence="2">
    <location>
        <begin position="24"/>
        <end position="342"/>
    </location>
</feature>
<name>A0A1C3RIW2_9PROT</name>
<dbReference type="Proteomes" id="UP000231658">
    <property type="component" value="Unassembled WGS sequence"/>
</dbReference>
<reference evidence="4 5" key="1">
    <citation type="submission" date="2016-07" db="EMBL/GenBank/DDBJ databases">
        <authorList>
            <person name="Lefevre C.T."/>
        </authorList>
    </citation>
    <scope>NUCLEOTIDE SEQUENCE [LARGE SCALE GENOMIC DNA]</scope>
    <source>
        <strain evidence="4">PR1</strain>
    </source>
</reference>
<dbReference type="EMBL" id="FLYE01000034">
    <property type="protein sequence ID" value="SCA57195.1"/>
    <property type="molecule type" value="Genomic_DNA"/>
</dbReference>
<keyword evidence="1 2" id="KW-0732">Signal</keyword>
<proteinExistence type="predicted"/>
<gene>
    <name evidence="4" type="ORF">MTBPR1_40218</name>
</gene>
<accession>A0A1C3RIW2</accession>
<evidence type="ECO:0000313" key="5">
    <source>
        <dbReference type="Proteomes" id="UP000231658"/>
    </source>
</evidence>
<dbReference type="Gene3D" id="3.40.190.10">
    <property type="entry name" value="Periplasmic binding protein-like II"/>
    <property type="match status" value="2"/>
</dbReference>
<evidence type="ECO:0000313" key="4">
    <source>
        <dbReference type="EMBL" id="SCA57195.1"/>
    </source>
</evidence>
<dbReference type="STRING" id="1867952.MTBPR1_40218"/>
<dbReference type="PANTHER" id="PTHR30570:SF1">
    <property type="entry name" value="PHOSPHATE-BINDING PROTEIN PSTS"/>
    <property type="match status" value="1"/>
</dbReference>
<evidence type="ECO:0000256" key="2">
    <source>
        <dbReference type="SAM" id="SignalP"/>
    </source>
</evidence>
<evidence type="ECO:0000256" key="1">
    <source>
        <dbReference type="ARBA" id="ARBA00022729"/>
    </source>
</evidence>
<dbReference type="RefSeq" id="WP_240492894.1">
    <property type="nucleotide sequence ID" value="NZ_FLYE01000034.1"/>
</dbReference>
<keyword evidence="5" id="KW-1185">Reference proteome</keyword>
<protein>
    <submittedName>
        <fullName evidence="4">Phosphate ABC transporter, periplasmic phosphate-binding protein PstS</fullName>
    </submittedName>
</protein>
<dbReference type="PANTHER" id="PTHR30570">
    <property type="entry name" value="PERIPLASMIC PHOSPHATE BINDING COMPONENT OF PHOSPHATE ABC TRANSPORTER"/>
    <property type="match status" value="1"/>
</dbReference>